<comment type="subunit">
    <text evidence="7">Interacts with UvrB in an incision complex.</text>
</comment>
<dbReference type="InterPro" id="IPR035901">
    <property type="entry name" value="GIY-YIG_endonuc_sf"/>
</dbReference>
<feature type="domain" description="UVR" evidence="9">
    <location>
        <begin position="217"/>
        <end position="252"/>
    </location>
</feature>
<evidence type="ECO:0000259" key="10">
    <source>
        <dbReference type="PROSITE" id="PS50164"/>
    </source>
</evidence>
<evidence type="ECO:0000256" key="8">
    <source>
        <dbReference type="SAM" id="Coils"/>
    </source>
</evidence>
<dbReference type="HAMAP" id="MF_00203">
    <property type="entry name" value="UvrC"/>
    <property type="match status" value="1"/>
</dbReference>
<keyword evidence="13" id="KW-1185">Reference proteome</keyword>
<reference evidence="13" key="1">
    <citation type="submission" date="2016-11" db="EMBL/GenBank/DDBJ databases">
        <authorList>
            <person name="Varghese N."/>
            <person name="Submissions S."/>
        </authorList>
    </citation>
    <scope>NUCLEOTIDE SEQUENCE [LARGE SCALE GENOMIC DNA]</scope>
    <source>
        <strain evidence="13">DSM 12395</strain>
    </source>
</reference>
<evidence type="ECO:0000313" key="12">
    <source>
        <dbReference type="EMBL" id="SHE65514.1"/>
    </source>
</evidence>
<dbReference type="InterPro" id="IPR004791">
    <property type="entry name" value="UvrC"/>
</dbReference>
<evidence type="ECO:0000259" key="11">
    <source>
        <dbReference type="PROSITE" id="PS50165"/>
    </source>
</evidence>
<dbReference type="InterPro" id="IPR001943">
    <property type="entry name" value="UVR_dom"/>
</dbReference>
<evidence type="ECO:0000256" key="3">
    <source>
        <dbReference type="ARBA" id="ARBA00022769"/>
    </source>
</evidence>
<feature type="coiled-coil region" evidence="8">
    <location>
        <begin position="213"/>
        <end position="244"/>
    </location>
</feature>
<comment type="similarity">
    <text evidence="7">Belongs to the UvrC family.</text>
</comment>
<dbReference type="Pfam" id="PF08459">
    <property type="entry name" value="UvrC_RNaseH_dom"/>
    <property type="match status" value="1"/>
</dbReference>
<evidence type="ECO:0000259" key="9">
    <source>
        <dbReference type="PROSITE" id="PS50151"/>
    </source>
</evidence>
<feature type="domain" description="GIY-YIG" evidence="10">
    <location>
        <begin position="28"/>
        <end position="107"/>
    </location>
</feature>
<evidence type="ECO:0000256" key="1">
    <source>
        <dbReference type="ARBA" id="ARBA00022490"/>
    </source>
</evidence>
<dbReference type="SUPFAM" id="SSF46600">
    <property type="entry name" value="C-terminal UvrC-binding domain of UvrB"/>
    <property type="match status" value="1"/>
</dbReference>
<dbReference type="FunFam" id="3.40.1440.10:FF:000001">
    <property type="entry name" value="UvrABC system protein C"/>
    <property type="match status" value="1"/>
</dbReference>
<dbReference type="InterPro" id="IPR003583">
    <property type="entry name" value="Hlx-hairpin-Hlx_DNA-bd_motif"/>
</dbReference>
<evidence type="ECO:0000256" key="2">
    <source>
        <dbReference type="ARBA" id="ARBA00022763"/>
    </source>
</evidence>
<sequence>MAPADLQDTIILGGMALTLTDKIKNIPPRPGVYLYKDADGRVIYVGKAVSLKNRVRSYFQAGARQSPKVQAMLRRAADLEYIVTDSEMEALILENNLIKEHRPKYNVLLKDDKTYPYIKVTVQEEFPRVHITRRVLKDGARYFGPFTHAGAVNETLRLLKKIFPLRTCKQRELAPRERPCLNYHIKRCLGPCCNLVDRCAYRETVNEVILFLEGRQEDLMKRLRQRMEEAAEKLEFEKAAELRDQLLAVEKIVERQKVVSTDLADQDVIAMARGFDEACLTVFFIRGGKLIGRENYFLEGTDTLERGEVMATFVQQFYNQTEFVPAEILLSEEIAGAPLMAAWLSELRGSKVTIKVPKRGDKHKLVEMAAQNALLSLEQAQLERQAGRQALDGALAELMAVLGLQQPPRRMECYDISNIQGAETVASMVVFEDGKPARDQYRRFKIRTVEGPNDFASMKETITRRLSRAREEQAQVEAGELAPNRAKFTRLPDLIIIDGGKGQLSAAREAMLEQGFAHIPACGLAKEEELLFAPGRPDPIRLPRESRGLQMLQRLRDEAHRFAVTYHRKLRTKRNLKSILDDIEGIGPVRRRELYKAYKNLDAIKQATVEELARVPGMNSKAAEAVYRFLREHLD</sequence>
<dbReference type="NCBIfam" id="TIGR00194">
    <property type="entry name" value="uvrC"/>
    <property type="match status" value="1"/>
</dbReference>
<dbReference type="InterPro" id="IPR000305">
    <property type="entry name" value="GIY-YIG_endonuc"/>
</dbReference>
<dbReference type="InterPro" id="IPR010994">
    <property type="entry name" value="RuvA_2-like"/>
</dbReference>
<keyword evidence="3 7" id="KW-0228">DNA excision</keyword>
<protein>
    <recommendedName>
        <fullName evidence="7">UvrABC system protein C</fullName>
        <shortName evidence="7">Protein UvrC</shortName>
    </recommendedName>
    <alternativeName>
        <fullName evidence="7">Excinuclease ABC subunit C</fullName>
    </alternativeName>
</protein>
<dbReference type="NCBIfam" id="NF001824">
    <property type="entry name" value="PRK00558.1-5"/>
    <property type="match status" value="1"/>
</dbReference>
<dbReference type="GO" id="GO:0009380">
    <property type="term" value="C:excinuclease repair complex"/>
    <property type="evidence" value="ECO:0007669"/>
    <property type="project" value="InterPro"/>
</dbReference>
<dbReference type="SUPFAM" id="SSF47781">
    <property type="entry name" value="RuvA domain 2-like"/>
    <property type="match status" value="1"/>
</dbReference>
<gene>
    <name evidence="7" type="primary">uvrC</name>
    <name evidence="12" type="ORF">SAMN02745133_00845</name>
</gene>
<dbReference type="InterPro" id="IPR001162">
    <property type="entry name" value="UvrC_RNase_H_dom"/>
</dbReference>
<comment type="function">
    <text evidence="7">The UvrABC repair system catalyzes the recognition and processing of DNA lesions. UvrC both incises the 5' and 3' sides of the lesion. The N-terminal half is responsible for the 3' incision and the C-terminal half is responsible for the 5' incision.</text>
</comment>
<dbReference type="STRING" id="1121429.SAMN02745133_00845"/>
<dbReference type="SUPFAM" id="SSF82771">
    <property type="entry name" value="GIY-YIG endonuclease"/>
    <property type="match status" value="1"/>
</dbReference>
<dbReference type="Gene3D" id="1.10.150.20">
    <property type="entry name" value="5' to 3' exonuclease, C-terminal subdomain"/>
    <property type="match status" value="1"/>
</dbReference>
<organism evidence="12 13">
    <name type="scientific">Desulforamulus putei DSM 12395</name>
    <dbReference type="NCBI Taxonomy" id="1121429"/>
    <lineage>
        <taxon>Bacteria</taxon>
        <taxon>Bacillati</taxon>
        <taxon>Bacillota</taxon>
        <taxon>Clostridia</taxon>
        <taxon>Eubacteriales</taxon>
        <taxon>Peptococcaceae</taxon>
        <taxon>Desulforamulus</taxon>
    </lineage>
</organism>
<dbReference type="CDD" id="cd10434">
    <property type="entry name" value="GIY-YIG_UvrC_Cho"/>
    <property type="match status" value="1"/>
</dbReference>
<dbReference type="GO" id="GO:0003677">
    <property type="term" value="F:DNA binding"/>
    <property type="evidence" value="ECO:0007669"/>
    <property type="project" value="UniProtKB-UniRule"/>
</dbReference>
<dbReference type="InterPro" id="IPR050066">
    <property type="entry name" value="UvrABC_protein_C"/>
</dbReference>
<dbReference type="InterPro" id="IPR036876">
    <property type="entry name" value="UVR_dom_sf"/>
</dbReference>
<comment type="subcellular location">
    <subcellularLocation>
        <location evidence="7">Cytoplasm</location>
    </subcellularLocation>
</comment>
<dbReference type="InterPro" id="IPR038476">
    <property type="entry name" value="UvrC_RNase_H_dom_sf"/>
</dbReference>
<dbReference type="PROSITE" id="PS50164">
    <property type="entry name" value="GIY_YIG"/>
    <property type="match status" value="1"/>
</dbReference>
<dbReference type="PANTHER" id="PTHR30562">
    <property type="entry name" value="UVRC/OXIDOREDUCTASE"/>
    <property type="match status" value="1"/>
</dbReference>
<evidence type="ECO:0000256" key="7">
    <source>
        <dbReference type="HAMAP-Rule" id="MF_00203"/>
    </source>
</evidence>
<keyword evidence="1 7" id="KW-0963">Cytoplasm</keyword>
<dbReference type="AlphaFoldDB" id="A0A1M4V985"/>
<dbReference type="SMART" id="SM00465">
    <property type="entry name" value="GIYc"/>
    <property type="match status" value="1"/>
</dbReference>
<evidence type="ECO:0000313" key="13">
    <source>
        <dbReference type="Proteomes" id="UP000184148"/>
    </source>
</evidence>
<keyword evidence="2 7" id="KW-0227">DNA damage</keyword>
<evidence type="ECO:0000256" key="4">
    <source>
        <dbReference type="ARBA" id="ARBA00022881"/>
    </source>
</evidence>
<name>A0A1M4V985_9FIRM</name>
<evidence type="ECO:0000256" key="6">
    <source>
        <dbReference type="ARBA" id="ARBA00023236"/>
    </source>
</evidence>
<dbReference type="EMBL" id="FQUY01000004">
    <property type="protein sequence ID" value="SHE65514.1"/>
    <property type="molecule type" value="Genomic_DNA"/>
</dbReference>
<accession>A0A1M4V985</accession>
<dbReference type="SMART" id="SM00278">
    <property type="entry name" value="HhH1"/>
    <property type="match status" value="2"/>
</dbReference>
<evidence type="ECO:0000256" key="5">
    <source>
        <dbReference type="ARBA" id="ARBA00023204"/>
    </source>
</evidence>
<proteinExistence type="inferred from homology"/>
<dbReference type="PROSITE" id="PS50165">
    <property type="entry name" value="UVRC"/>
    <property type="match status" value="1"/>
</dbReference>
<keyword evidence="8" id="KW-0175">Coiled coil</keyword>
<feature type="coiled-coil region" evidence="8">
    <location>
        <begin position="365"/>
        <end position="397"/>
    </location>
</feature>
<dbReference type="Proteomes" id="UP000184148">
    <property type="component" value="Unassembled WGS sequence"/>
</dbReference>
<dbReference type="GO" id="GO:0006289">
    <property type="term" value="P:nucleotide-excision repair"/>
    <property type="evidence" value="ECO:0007669"/>
    <property type="project" value="UniProtKB-UniRule"/>
</dbReference>
<feature type="domain" description="UvrC family homology region profile" evidence="11">
    <location>
        <begin position="268"/>
        <end position="511"/>
    </location>
</feature>
<dbReference type="Gene3D" id="3.30.420.340">
    <property type="entry name" value="UvrC, RNAse H endonuclease domain"/>
    <property type="match status" value="1"/>
</dbReference>
<keyword evidence="4 7" id="KW-0267">Excision nuclease</keyword>
<dbReference type="Pfam" id="PF14520">
    <property type="entry name" value="HHH_5"/>
    <property type="match status" value="1"/>
</dbReference>
<keyword evidence="6 7" id="KW-0742">SOS response</keyword>
<dbReference type="Gene3D" id="3.40.1440.10">
    <property type="entry name" value="GIY-YIG endonuclease"/>
    <property type="match status" value="1"/>
</dbReference>
<dbReference type="PANTHER" id="PTHR30562:SF1">
    <property type="entry name" value="UVRABC SYSTEM PROTEIN C"/>
    <property type="match status" value="1"/>
</dbReference>
<dbReference type="Gene3D" id="4.10.860.10">
    <property type="entry name" value="UVR domain"/>
    <property type="match status" value="1"/>
</dbReference>
<dbReference type="GO" id="GO:0009432">
    <property type="term" value="P:SOS response"/>
    <property type="evidence" value="ECO:0007669"/>
    <property type="project" value="UniProtKB-UniRule"/>
</dbReference>
<dbReference type="Pfam" id="PF01541">
    <property type="entry name" value="GIY-YIG"/>
    <property type="match status" value="1"/>
</dbReference>
<dbReference type="PROSITE" id="PS50151">
    <property type="entry name" value="UVR"/>
    <property type="match status" value="1"/>
</dbReference>
<dbReference type="InterPro" id="IPR047296">
    <property type="entry name" value="GIY-YIG_UvrC_Cho"/>
</dbReference>
<keyword evidence="5 7" id="KW-0234">DNA repair</keyword>
<dbReference type="GO" id="GO:0009381">
    <property type="term" value="F:excinuclease ABC activity"/>
    <property type="evidence" value="ECO:0007669"/>
    <property type="project" value="UniProtKB-UniRule"/>
</dbReference>
<dbReference type="Pfam" id="PF02151">
    <property type="entry name" value="UVR"/>
    <property type="match status" value="1"/>
</dbReference>
<dbReference type="GO" id="GO:0005737">
    <property type="term" value="C:cytoplasm"/>
    <property type="evidence" value="ECO:0007669"/>
    <property type="project" value="UniProtKB-SubCell"/>
</dbReference>
<dbReference type="Pfam" id="PF22920">
    <property type="entry name" value="UvrC_RNaseH"/>
    <property type="match status" value="1"/>
</dbReference>